<reference evidence="1" key="2">
    <citation type="submission" date="2020-03" db="EMBL/GenBank/DDBJ databases">
        <title>Flavobacteriaceae bacterium strain TP-CH-4, a member of the family Flavobacteriaceae isolated from a deep-sea seamount.</title>
        <authorList>
            <person name="Zhang D.-C."/>
        </authorList>
    </citation>
    <scope>NUCLEOTIDE SEQUENCE</scope>
    <source>
        <strain evidence="1">TP-CH-4</strain>
    </source>
</reference>
<dbReference type="RefSeq" id="WP_152574170.1">
    <property type="nucleotide sequence ID" value="NZ_VIKU02000002.1"/>
</dbReference>
<keyword evidence="2" id="KW-1185">Reference proteome</keyword>
<name>A0A967AV08_9FLAO</name>
<comment type="caution">
    <text evidence="1">The sequence shown here is derived from an EMBL/GenBank/DDBJ whole genome shotgun (WGS) entry which is preliminary data.</text>
</comment>
<evidence type="ECO:0008006" key="3">
    <source>
        <dbReference type="Google" id="ProtNLM"/>
    </source>
</evidence>
<evidence type="ECO:0000313" key="1">
    <source>
        <dbReference type="EMBL" id="NHF59680.1"/>
    </source>
</evidence>
<gene>
    <name evidence="1" type="ORF">FK220_010030</name>
</gene>
<dbReference type="AlphaFoldDB" id="A0A967AV08"/>
<reference evidence="1" key="1">
    <citation type="submission" date="2019-07" db="EMBL/GenBank/DDBJ databases">
        <authorList>
            <person name="De-Chao Zhang Q."/>
        </authorList>
    </citation>
    <scope>NUCLEOTIDE SEQUENCE</scope>
    <source>
        <strain evidence="1">TP-CH-4</strain>
    </source>
</reference>
<sequence>MKTYTKILLGVLGSFLIISCGSDDGEVFSQTGPAFSISEMAGSWEATEAGFIPAADHEPEDQVGLILEGGSVSMVIQSNGRFTININPVDRDSYSYTGRMFFEDGESFAMEFDKYPGDYDYWFVRLTATTLELNGGDTAGEYDFDNDGVFEAASVFLKFIRV</sequence>
<dbReference type="Proteomes" id="UP000707206">
    <property type="component" value="Unassembled WGS sequence"/>
</dbReference>
<organism evidence="1 2">
    <name type="scientific">Pelagihabitans pacificus</name>
    <dbReference type="NCBI Taxonomy" id="2696054"/>
    <lineage>
        <taxon>Bacteria</taxon>
        <taxon>Pseudomonadati</taxon>
        <taxon>Bacteroidota</taxon>
        <taxon>Flavobacteriia</taxon>
        <taxon>Flavobacteriales</taxon>
        <taxon>Flavobacteriaceae</taxon>
        <taxon>Pelagihabitans</taxon>
    </lineage>
</organism>
<protein>
    <recommendedName>
        <fullName evidence="3">Lipocalin-like domain-containing protein</fullName>
    </recommendedName>
</protein>
<evidence type="ECO:0000313" key="2">
    <source>
        <dbReference type="Proteomes" id="UP000707206"/>
    </source>
</evidence>
<dbReference type="PROSITE" id="PS51257">
    <property type="entry name" value="PROKAR_LIPOPROTEIN"/>
    <property type="match status" value="1"/>
</dbReference>
<proteinExistence type="predicted"/>
<accession>A0A967AV08</accession>
<dbReference type="EMBL" id="VIKU02000002">
    <property type="protein sequence ID" value="NHF59680.1"/>
    <property type="molecule type" value="Genomic_DNA"/>
</dbReference>